<proteinExistence type="predicted"/>
<reference evidence="1 2" key="1">
    <citation type="submission" date="2022-06" db="EMBL/GenBank/DDBJ databases">
        <title>Mesorhizobium sp. strain RP14 Genome sequencing and assembly.</title>
        <authorList>
            <person name="Kim I."/>
        </authorList>
    </citation>
    <scope>NUCLEOTIDE SEQUENCE [LARGE SCALE GENOMIC DNA]</scope>
    <source>
        <strain evidence="2">RP14(2022)</strain>
    </source>
</reference>
<dbReference type="Proteomes" id="UP001205906">
    <property type="component" value="Unassembled WGS sequence"/>
</dbReference>
<evidence type="ECO:0000313" key="2">
    <source>
        <dbReference type="Proteomes" id="UP001205906"/>
    </source>
</evidence>
<accession>A0ABT1C7Q1</accession>
<sequence length="97" mass="10512">MNQTTAFTDTCVGGHRAFIRFPKDGKANPLLAKGGTPKIFPTEKEAWKALAKALCAHANGHLVRSGERAGKLKAEADKLFRGGGKIVRVEKRGRKRA</sequence>
<dbReference type="EMBL" id="JAMXQS010000006">
    <property type="protein sequence ID" value="MCO6050867.1"/>
    <property type="molecule type" value="Genomic_DNA"/>
</dbReference>
<organism evidence="1 2">
    <name type="scientific">Mesorhizobium liriopis</name>
    <dbReference type="NCBI Taxonomy" id="2953882"/>
    <lineage>
        <taxon>Bacteria</taxon>
        <taxon>Pseudomonadati</taxon>
        <taxon>Pseudomonadota</taxon>
        <taxon>Alphaproteobacteria</taxon>
        <taxon>Hyphomicrobiales</taxon>
        <taxon>Phyllobacteriaceae</taxon>
        <taxon>Mesorhizobium</taxon>
    </lineage>
</organism>
<name>A0ABT1C7Q1_9HYPH</name>
<keyword evidence="2" id="KW-1185">Reference proteome</keyword>
<protein>
    <recommendedName>
        <fullName evidence="3">DUF982 domain-containing protein</fullName>
    </recommendedName>
</protein>
<evidence type="ECO:0000313" key="1">
    <source>
        <dbReference type="EMBL" id="MCO6050867.1"/>
    </source>
</evidence>
<gene>
    <name evidence="1" type="ORF">NGM99_13870</name>
</gene>
<evidence type="ECO:0008006" key="3">
    <source>
        <dbReference type="Google" id="ProtNLM"/>
    </source>
</evidence>
<comment type="caution">
    <text evidence="1">The sequence shown here is derived from an EMBL/GenBank/DDBJ whole genome shotgun (WGS) entry which is preliminary data.</text>
</comment>
<dbReference type="RefSeq" id="WP_252819858.1">
    <property type="nucleotide sequence ID" value="NZ_JAMXQS010000006.1"/>
</dbReference>